<name>A0ABQ1T7T6_9GAMM</name>
<sequence>MDITKLINSELEYYQPIIETASKVNNENLTVWRNETVQQRQERISLECYDLLKGQVSYGPFKGLKLNKDTWWGKLDLGSMLLGLYEKEILDIISNIKQDEYSNFIDIGAADGYYACGILNSKKINNAICFEQSQKGQEVIHQNWINNGSLGSLTIYGEANLQSLEKLSEEDVQNALVLIDIEGFEFELLTTEVLAVLKNCTIIIEIHNWADDFINKYRTLLMNAAKHFKIEPLKPVDRSCFNYPELRHFTDDNRALLISERRPCLMRFIKLTPL</sequence>
<dbReference type="Proteomes" id="UP000638462">
    <property type="component" value="Unassembled WGS sequence"/>
</dbReference>
<evidence type="ECO:0000313" key="1">
    <source>
        <dbReference type="EMBL" id="GGE84032.1"/>
    </source>
</evidence>
<keyword evidence="2" id="KW-1185">Reference proteome</keyword>
<proteinExistence type="predicted"/>
<evidence type="ECO:0000313" key="2">
    <source>
        <dbReference type="Proteomes" id="UP000638462"/>
    </source>
</evidence>
<gene>
    <name evidence="1" type="ORF">GCM10008027_06030</name>
</gene>
<organism evidence="1 2">
    <name type="scientific">Pseudoalteromonas gelatinilytica</name>
    <dbReference type="NCBI Taxonomy" id="1703256"/>
    <lineage>
        <taxon>Bacteria</taxon>
        <taxon>Pseudomonadati</taxon>
        <taxon>Pseudomonadota</taxon>
        <taxon>Gammaproteobacteria</taxon>
        <taxon>Alteromonadales</taxon>
        <taxon>Pseudoalteromonadaceae</taxon>
        <taxon>Pseudoalteromonas</taxon>
    </lineage>
</organism>
<comment type="caution">
    <text evidence="1">The sequence shown here is derived from an EMBL/GenBank/DDBJ whole genome shotgun (WGS) entry which is preliminary data.</text>
</comment>
<evidence type="ECO:0008006" key="3">
    <source>
        <dbReference type="Google" id="ProtNLM"/>
    </source>
</evidence>
<dbReference type="RefSeq" id="WP_188727156.1">
    <property type="nucleotide sequence ID" value="NZ_BMIT01000002.1"/>
</dbReference>
<protein>
    <recommendedName>
        <fullName evidence="3">Methyltransferase FkbM domain-containing protein</fullName>
    </recommendedName>
</protein>
<dbReference type="EMBL" id="BMIT01000002">
    <property type="protein sequence ID" value="GGE84032.1"/>
    <property type="molecule type" value="Genomic_DNA"/>
</dbReference>
<dbReference type="InterPro" id="IPR029063">
    <property type="entry name" value="SAM-dependent_MTases_sf"/>
</dbReference>
<accession>A0ABQ1T7T6</accession>
<reference evidence="2" key="1">
    <citation type="journal article" date="2019" name="Int. J. Syst. Evol. Microbiol.">
        <title>The Global Catalogue of Microorganisms (GCM) 10K type strain sequencing project: providing services to taxonomists for standard genome sequencing and annotation.</title>
        <authorList>
            <consortium name="The Broad Institute Genomics Platform"/>
            <consortium name="The Broad Institute Genome Sequencing Center for Infectious Disease"/>
            <person name="Wu L."/>
            <person name="Ma J."/>
        </authorList>
    </citation>
    <scope>NUCLEOTIDE SEQUENCE [LARGE SCALE GENOMIC DNA]</scope>
    <source>
        <strain evidence="2">CGMCC 1.15394</strain>
    </source>
</reference>
<dbReference type="SUPFAM" id="SSF53335">
    <property type="entry name" value="S-adenosyl-L-methionine-dependent methyltransferases"/>
    <property type="match status" value="1"/>
</dbReference>